<name>A0ABY9MD94_9BACL</name>
<proteinExistence type="predicted"/>
<dbReference type="Proteomes" id="UP001223761">
    <property type="component" value="Chromosome"/>
</dbReference>
<dbReference type="RefSeq" id="WP_161496662.1">
    <property type="nucleotide sequence ID" value="NZ_CP133076.1"/>
</dbReference>
<protein>
    <submittedName>
        <fullName evidence="1">Uncharacterized protein</fullName>
    </submittedName>
</protein>
<gene>
    <name evidence="1" type="ORF">RA955_15000</name>
</gene>
<dbReference type="EMBL" id="CP133076">
    <property type="protein sequence ID" value="WMJ15997.1"/>
    <property type="molecule type" value="Genomic_DNA"/>
</dbReference>
<evidence type="ECO:0000313" key="1">
    <source>
        <dbReference type="EMBL" id="WMJ15997.1"/>
    </source>
</evidence>
<sequence>MLGSFIHQGVSTRLIPFFFLGAIAQQGDLSASQKAARDRPFCFAFSPMPIFSFGSGGKMFGYDTISKARVKMIKGDKVEQNEKN</sequence>
<reference evidence="1 2" key="1">
    <citation type="submission" date="2023-08" db="EMBL/GenBank/DDBJ databases">
        <title>Genome sequencing of the thermostable Gram positive bacteria Geobacillus proteiniphilus strain T-6.</title>
        <authorList>
            <person name="Shulami S."/>
            <person name="Shoham Y."/>
        </authorList>
    </citation>
    <scope>NUCLEOTIDE SEQUENCE [LARGE SCALE GENOMIC DNA]</scope>
    <source>
        <strain evidence="1 2">T-6</strain>
    </source>
</reference>
<keyword evidence="2" id="KW-1185">Reference proteome</keyword>
<accession>A0ABY9MD94</accession>
<organism evidence="1 2">
    <name type="scientific">Geobacillus proteiniphilus</name>
    <dbReference type="NCBI Taxonomy" id="860353"/>
    <lineage>
        <taxon>Bacteria</taxon>
        <taxon>Bacillati</taxon>
        <taxon>Bacillota</taxon>
        <taxon>Bacilli</taxon>
        <taxon>Bacillales</taxon>
        <taxon>Anoxybacillaceae</taxon>
        <taxon>Geobacillus</taxon>
    </lineage>
</organism>
<evidence type="ECO:0000313" key="2">
    <source>
        <dbReference type="Proteomes" id="UP001223761"/>
    </source>
</evidence>